<keyword evidence="1" id="KW-0732">Signal</keyword>
<evidence type="ECO:0000313" key="2">
    <source>
        <dbReference type="EMBL" id="KAG5668362.1"/>
    </source>
</evidence>
<dbReference type="Proteomes" id="UP001107558">
    <property type="component" value="Chromosome 4"/>
</dbReference>
<dbReference type="EMBL" id="JADBJN010000004">
    <property type="protein sequence ID" value="KAG5668362.1"/>
    <property type="molecule type" value="Genomic_DNA"/>
</dbReference>
<dbReference type="Gene3D" id="3.10.100.10">
    <property type="entry name" value="Mannose-Binding Protein A, subunit A"/>
    <property type="match status" value="1"/>
</dbReference>
<accession>A0A9J6BF77</accession>
<protein>
    <recommendedName>
        <fullName evidence="4">C-type lectin domain-containing protein</fullName>
    </recommendedName>
</protein>
<comment type="caution">
    <text evidence="2">The sequence shown here is derived from an EMBL/GenBank/DDBJ whole genome shotgun (WGS) entry which is preliminary data.</text>
</comment>
<feature type="chain" id="PRO_5039893347" description="C-type lectin domain-containing protein" evidence="1">
    <location>
        <begin position="19"/>
        <end position="185"/>
    </location>
</feature>
<gene>
    <name evidence="2" type="ORF">PVAND_016303</name>
</gene>
<name>A0A9J6BF77_POLVA</name>
<sequence>MWKLFFILFAIFNTEIDCEIQLTTNQQNFLNENCGDLQHLNKVNGNYLKSICRVSREMNFEEAQTACKNLVYENIKMQLYVMKTLEDQEMLFKYKNYKYRSCGGCSFWINGKEENNEWWATTDPKERLYEGIKIVDNGGHCLMINNIREKYENHNWNCQKKMHVLCEFNASSTNTDESENLIENK</sequence>
<evidence type="ECO:0000256" key="1">
    <source>
        <dbReference type="SAM" id="SignalP"/>
    </source>
</evidence>
<proteinExistence type="predicted"/>
<keyword evidence="3" id="KW-1185">Reference proteome</keyword>
<dbReference type="InterPro" id="IPR016187">
    <property type="entry name" value="CTDL_fold"/>
</dbReference>
<feature type="signal peptide" evidence="1">
    <location>
        <begin position="1"/>
        <end position="18"/>
    </location>
</feature>
<evidence type="ECO:0000313" key="3">
    <source>
        <dbReference type="Proteomes" id="UP001107558"/>
    </source>
</evidence>
<reference evidence="2" key="1">
    <citation type="submission" date="2021-03" db="EMBL/GenBank/DDBJ databases">
        <title>Chromosome level genome of the anhydrobiotic midge Polypedilum vanderplanki.</title>
        <authorList>
            <person name="Yoshida Y."/>
            <person name="Kikawada T."/>
            <person name="Gusev O."/>
        </authorList>
    </citation>
    <scope>NUCLEOTIDE SEQUENCE</scope>
    <source>
        <strain evidence="2">NIAS01</strain>
        <tissue evidence="2">Whole body or cell culture</tissue>
    </source>
</reference>
<organism evidence="2 3">
    <name type="scientific">Polypedilum vanderplanki</name>
    <name type="common">Sleeping chironomid midge</name>
    <dbReference type="NCBI Taxonomy" id="319348"/>
    <lineage>
        <taxon>Eukaryota</taxon>
        <taxon>Metazoa</taxon>
        <taxon>Ecdysozoa</taxon>
        <taxon>Arthropoda</taxon>
        <taxon>Hexapoda</taxon>
        <taxon>Insecta</taxon>
        <taxon>Pterygota</taxon>
        <taxon>Neoptera</taxon>
        <taxon>Endopterygota</taxon>
        <taxon>Diptera</taxon>
        <taxon>Nematocera</taxon>
        <taxon>Chironomoidea</taxon>
        <taxon>Chironomidae</taxon>
        <taxon>Chironominae</taxon>
        <taxon>Polypedilum</taxon>
        <taxon>Polypedilum</taxon>
    </lineage>
</organism>
<dbReference type="InterPro" id="IPR016186">
    <property type="entry name" value="C-type_lectin-like/link_sf"/>
</dbReference>
<evidence type="ECO:0008006" key="4">
    <source>
        <dbReference type="Google" id="ProtNLM"/>
    </source>
</evidence>
<dbReference type="AlphaFoldDB" id="A0A9J6BF77"/>
<dbReference type="SUPFAM" id="SSF56436">
    <property type="entry name" value="C-type lectin-like"/>
    <property type="match status" value="1"/>
</dbReference>